<name>A0A9P6SLQ4_9HELO</name>
<feature type="region of interest" description="Disordered" evidence="2">
    <location>
        <begin position="294"/>
        <end position="333"/>
    </location>
</feature>
<proteinExistence type="predicted"/>
<sequence length="333" mass="36621">MTYPLRDPSAKLPSKRRPKDGEPFDPEDLSRRLTAYVSEQRLASQLRREARAAKERAAALAAGLSPIETTYHHIPTVAASAFQRTATPNLITPETVHKLAAPALKAALSPSNPDDCFDAPFGSVVPARKKSTRRPTMDLQRTLLQDREEVAREMASKRNPFQLTHALEEAAEVDELRDVYRMPVRTFGEFAHLRHASKAHARPLSTGDVFSDSEDTDTAPALPSGRLKSLRVKPGFEGRNDWAQEVVRSPCEKEEGKGGTWNGRVKERVSGQFLRKKESVWVLMGKKEKDKLKVDDSLVGTGIGDSGSGSGSSPPLGDGKKGFLARFKRTPSS</sequence>
<feature type="region of interest" description="Disordered" evidence="2">
    <location>
        <begin position="1"/>
        <end position="31"/>
    </location>
</feature>
<evidence type="ECO:0000313" key="3">
    <source>
        <dbReference type="EMBL" id="KAG0646103.1"/>
    </source>
</evidence>
<comment type="caution">
    <text evidence="3">The sequence shown here is derived from an EMBL/GenBank/DDBJ whole genome shotgun (WGS) entry which is preliminary data.</text>
</comment>
<evidence type="ECO:0000256" key="1">
    <source>
        <dbReference type="SAM" id="Coils"/>
    </source>
</evidence>
<feature type="compositionally biased region" description="Gly residues" evidence="2">
    <location>
        <begin position="301"/>
        <end position="310"/>
    </location>
</feature>
<dbReference type="Proteomes" id="UP000785200">
    <property type="component" value="Unassembled WGS sequence"/>
</dbReference>
<dbReference type="AlphaFoldDB" id="A0A9P6SLQ4"/>
<accession>A0A9P6SLQ4</accession>
<feature type="coiled-coil region" evidence="1">
    <location>
        <begin position="36"/>
        <end position="63"/>
    </location>
</feature>
<dbReference type="EMBL" id="VNKQ01000016">
    <property type="protein sequence ID" value="KAG0646103.1"/>
    <property type="molecule type" value="Genomic_DNA"/>
</dbReference>
<dbReference type="OrthoDB" id="5204927at2759"/>
<keyword evidence="4" id="KW-1185">Reference proteome</keyword>
<evidence type="ECO:0000313" key="4">
    <source>
        <dbReference type="Proteomes" id="UP000785200"/>
    </source>
</evidence>
<keyword evidence="1" id="KW-0175">Coiled coil</keyword>
<gene>
    <name evidence="3" type="ORF">D0Z07_8207</name>
</gene>
<organism evidence="3 4">
    <name type="scientific">Hyphodiscus hymeniophilus</name>
    <dbReference type="NCBI Taxonomy" id="353542"/>
    <lineage>
        <taxon>Eukaryota</taxon>
        <taxon>Fungi</taxon>
        <taxon>Dikarya</taxon>
        <taxon>Ascomycota</taxon>
        <taxon>Pezizomycotina</taxon>
        <taxon>Leotiomycetes</taxon>
        <taxon>Helotiales</taxon>
        <taxon>Hyphodiscaceae</taxon>
        <taxon>Hyphodiscus</taxon>
    </lineage>
</organism>
<evidence type="ECO:0000256" key="2">
    <source>
        <dbReference type="SAM" id="MobiDB-lite"/>
    </source>
</evidence>
<protein>
    <submittedName>
        <fullName evidence="3">Uncharacterized protein</fullName>
    </submittedName>
</protein>
<reference evidence="3" key="1">
    <citation type="submission" date="2019-07" db="EMBL/GenBank/DDBJ databases">
        <title>Hyphodiscus hymeniophilus genome sequencing and assembly.</title>
        <authorList>
            <person name="Kramer G."/>
            <person name="Nodwell J."/>
        </authorList>
    </citation>
    <scope>NUCLEOTIDE SEQUENCE</scope>
    <source>
        <strain evidence="3">ATCC 34498</strain>
    </source>
</reference>